<keyword evidence="1" id="KW-1133">Transmembrane helix</keyword>
<dbReference type="Proteomes" id="UP000886998">
    <property type="component" value="Unassembled WGS sequence"/>
</dbReference>
<comment type="caution">
    <text evidence="2">The sequence shown here is derived from an EMBL/GenBank/DDBJ whole genome shotgun (WGS) entry which is preliminary data.</text>
</comment>
<keyword evidence="1" id="KW-0472">Membrane</keyword>
<feature type="transmembrane region" description="Helical" evidence="1">
    <location>
        <begin position="115"/>
        <end position="135"/>
    </location>
</feature>
<evidence type="ECO:0000313" key="3">
    <source>
        <dbReference type="Proteomes" id="UP000886998"/>
    </source>
</evidence>
<dbReference type="AlphaFoldDB" id="A0A8X6YK80"/>
<organism evidence="2 3">
    <name type="scientific">Trichonephila inaurata madagascariensis</name>
    <dbReference type="NCBI Taxonomy" id="2747483"/>
    <lineage>
        <taxon>Eukaryota</taxon>
        <taxon>Metazoa</taxon>
        <taxon>Ecdysozoa</taxon>
        <taxon>Arthropoda</taxon>
        <taxon>Chelicerata</taxon>
        <taxon>Arachnida</taxon>
        <taxon>Araneae</taxon>
        <taxon>Araneomorphae</taxon>
        <taxon>Entelegynae</taxon>
        <taxon>Araneoidea</taxon>
        <taxon>Nephilidae</taxon>
        <taxon>Trichonephila</taxon>
        <taxon>Trichonephila inaurata</taxon>
    </lineage>
</organism>
<keyword evidence="3" id="KW-1185">Reference proteome</keyword>
<feature type="transmembrane region" description="Helical" evidence="1">
    <location>
        <begin position="71"/>
        <end position="95"/>
    </location>
</feature>
<reference evidence="2" key="1">
    <citation type="submission" date="2020-08" db="EMBL/GenBank/DDBJ databases">
        <title>Multicomponent nature underlies the extraordinary mechanical properties of spider dragline silk.</title>
        <authorList>
            <person name="Kono N."/>
            <person name="Nakamura H."/>
            <person name="Mori M."/>
            <person name="Yoshida Y."/>
            <person name="Ohtoshi R."/>
            <person name="Malay A.D."/>
            <person name="Moran D.A.P."/>
            <person name="Tomita M."/>
            <person name="Numata K."/>
            <person name="Arakawa K."/>
        </authorList>
    </citation>
    <scope>NUCLEOTIDE SEQUENCE</scope>
</reference>
<evidence type="ECO:0000256" key="1">
    <source>
        <dbReference type="SAM" id="Phobius"/>
    </source>
</evidence>
<keyword evidence="1" id="KW-0812">Transmembrane</keyword>
<proteinExistence type="predicted"/>
<name>A0A8X6YK80_9ARAC</name>
<gene>
    <name evidence="2" type="ORF">TNIN_64551</name>
</gene>
<accession>A0A8X6YK80</accession>
<sequence>MAGPGLPPVGTIDCYQNRARTSNYSTEPSNQQFPIPNNFTDNARPGTILIDLGGFLRSLTKVVAICNWNTYAANIFALFLLFFLHFNSFASLLLSGELSLILGVRDFVRLCDTKLFFPPTLFLDFFFFIIIIKYGHRYQKVS</sequence>
<protein>
    <submittedName>
        <fullName evidence="2">Uncharacterized protein</fullName>
    </submittedName>
</protein>
<evidence type="ECO:0000313" key="2">
    <source>
        <dbReference type="EMBL" id="GFY72390.1"/>
    </source>
</evidence>
<dbReference type="EMBL" id="BMAV01019409">
    <property type="protein sequence ID" value="GFY72390.1"/>
    <property type="molecule type" value="Genomic_DNA"/>
</dbReference>